<keyword evidence="3" id="KW-0249">Electron transport</keyword>
<keyword evidence="1" id="KW-0813">Transport</keyword>
<name>A0A9D9E2E0_9SPIO</name>
<dbReference type="SUPFAM" id="SSF57802">
    <property type="entry name" value="Rubredoxin-like"/>
    <property type="match status" value="2"/>
</dbReference>
<evidence type="ECO:0000259" key="5">
    <source>
        <dbReference type="PROSITE" id="PS50903"/>
    </source>
</evidence>
<keyword evidence="2" id="KW-0479">Metal-binding</keyword>
<dbReference type="PROSITE" id="PS50903">
    <property type="entry name" value="RUBREDOXIN_LIKE"/>
    <property type="match status" value="2"/>
</dbReference>
<feature type="domain" description="Rubredoxin-like" evidence="5">
    <location>
        <begin position="170"/>
        <end position="204"/>
    </location>
</feature>
<dbReference type="CDD" id="cd00730">
    <property type="entry name" value="rubredoxin"/>
    <property type="match status" value="1"/>
</dbReference>
<protein>
    <submittedName>
        <fullName evidence="6">Rubredoxin</fullName>
    </submittedName>
</protein>
<dbReference type="Pfam" id="PF21349">
    <property type="entry name" value="RUBY_RBDX"/>
    <property type="match status" value="1"/>
</dbReference>
<dbReference type="InterPro" id="IPR024935">
    <property type="entry name" value="Rubredoxin_dom"/>
</dbReference>
<evidence type="ECO:0000256" key="3">
    <source>
        <dbReference type="ARBA" id="ARBA00022982"/>
    </source>
</evidence>
<evidence type="ECO:0000256" key="1">
    <source>
        <dbReference type="ARBA" id="ARBA00022448"/>
    </source>
</evidence>
<dbReference type="Pfam" id="PF00301">
    <property type="entry name" value="Rubredoxin"/>
    <property type="match status" value="1"/>
</dbReference>
<proteinExistence type="predicted"/>
<dbReference type="InterPro" id="IPR048574">
    <property type="entry name" value="RUBY_RBDX"/>
</dbReference>
<dbReference type="InterPro" id="IPR018527">
    <property type="entry name" value="Rubredoxin_Fe_BS"/>
</dbReference>
<comment type="caution">
    <text evidence="6">The sequence shown here is derived from an EMBL/GenBank/DDBJ whole genome shotgun (WGS) entry which is preliminary data.</text>
</comment>
<evidence type="ECO:0000256" key="2">
    <source>
        <dbReference type="ARBA" id="ARBA00022723"/>
    </source>
</evidence>
<dbReference type="Proteomes" id="UP000823615">
    <property type="component" value="Unassembled WGS sequence"/>
</dbReference>
<dbReference type="InterPro" id="IPR024934">
    <property type="entry name" value="Rubredoxin-like_dom"/>
</dbReference>
<reference evidence="6" key="2">
    <citation type="journal article" date="2021" name="PeerJ">
        <title>Extensive microbial diversity within the chicken gut microbiome revealed by metagenomics and culture.</title>
        <authorList>
            <person name="Gilroy R."/>
            <person name="Ravi A."/>
            <person name="Getino M."/>
            <person name="Pursley I."/>
            <person name="Horton D.L."/>
            <person name="Alikhan N.F."/>
            <person name="Baker D."/>
            <person name="Gharbi K."/>
            <person name="Hall N."/>
            <person name="Watson M."/>
            <person name="Adriaenssens E.M."/>
            <person name="Foster-Nyarko E."/>
            <person name="Jarju S."/>
            <person name="Secka A."/>
            <person name="Antonio M."/>
            <person name="Oren A."/>
            <person name="Chaudhuri R.R."/>
            <person name="La Ragione R."/>
            <person name="Hildebrand F."/>
            <person name="Pallen M.J."/>
        </authorList>
    </citation>
    <scope>NUCLEOTIDE SEQUENCE</scope>
    <source>
        <strain evidence="6">7293</strain>
    </source>
</reference>
<reference evidence="6" key="1">
    <citation type="submission" date="2020-10" db="EMBL/GenBank/DDBJ databases">
        <authorList>
            <person name="Gilroy R."/>
        </authorList>
    </citation>
    <scope>NUCLEOTIDE SEQUENCE</scope>
    <source>
        <strain evidence="6">7293</strain>
    </source>
</reference>
<evidence type="ECO:0000313" key="6">
    <source>
        <dbReference type="EMBL" id="MBO8437265.1"/>
    </source>
</evidence>
<dbReference type="Gene3D" id="2.20.28.10">
    <property type="match status" value="2"/>
</dbReference>
<dbReference type="PANTHER" id="PTHR48136">
    <property type="entry name" value="RUBREDOXIN-LIKE SUPERFAMILY PROTEIN"/>
    <property type="match status" value="1"/>
</dbReference>
<sequence length="209" mass="23446">MKYTCSVCGYVYDEEVEGVQFSSLPDDWKCPMCGAPKNLFESESTKESTSEEAVAETIDEDSEKLSPGILAAIFSNLARGAEKQYLSEPQQLYSEIAEYFTKAVPAKDKDINKASVEELSVLYPKLRSIASANKDRGALRVTVWGEKVTRMIKAITDGYMKEGEDYLKNNDVWVCTVCGFIYIGEKPPRICPVCKVPDWKFECIKEEAV</sequence>
<dbReference type="EMBL" id="JADIMT010000113">
    <property type="protein sequence ID" value="MBO8437265.1"/>
    <property type="molecule type" value="Genomic_DNA"/>
</dbReference>
<dbReference type="PROSITE" id="PS00202">
    <property type="entry name" value="RUBREDOXIN"/>
    <property type="match status" value="1"/>
</dbReference>
<keyword evidence="4" id="KW-0408">Iron</keyword>
<gene>
    <name evidence="6" type="ORF">IAA97_09875</name>
</gene>
<organism evidence="6 7">
    <name type="scientific">Candidatus Ornithospirochaeta stercoripullorum</name>
    <dbReference type="NCBI Taxonomy" id="2840899"/>
    <lineage>
        <taxon>Bacteria</taxon>
        <taxon>Pseudomonadati</taxon>
        <taxon>Spirochaetota</taxon>
        <taxon>Spirochaetia</taxon>
        <taxon>Spirochaetales</taxon>
        <taxon>Spirochaetaceae</taxon>
        <taxon>Spirochaetaceae incertae sedis</taxon>
        <taxon>Candidatus Ornithospirochaeta</taxon>
    </lineage>
</organism>
<evidence type="ECO:0000313" key="7">
    <source>
        <dbReference type="Proteomes" id="UP000823615"/>
    </source>
</evidence>
<dbReference type="PANTHER" id="PTHR48136:SF1">
    <property type="entry name" value="RUBREDOXIN-LIKE SUPERFAMILY PROTEIN"/>
    <property type="match status" value="1"/>
</dbReference>
<accession>A0A9D9E2E0</accession>
<evidence type="ECO:0000256" key="4">
    <source>
        <dbReference type="ARBA" id="ARBA00023004"/>
    </source>
</evidence>
<feature type="domain" description="Rubredoxin-like" evidence="5">
    <location>
        <begin position="2"/>
        <end position="43"/>
    </location>
</feature>
<dbReference type="AlphaFoldDB" id="A0A9D9E2E0"/>
<dbReference type="GO" id="GO:0005506">
    <property type="term" value="F:iron ion binding"/>
    <property type="evidence" value="ECO:0007669"/>
    <property type="project" value="InterPro"/>
</dbReference>